<proteinExistence type="predicted"/>
<feature type="region of interest" description="Disordered" evidence="1">
    <location>
        <begin position="60"/>
        <end position="123"/>
    </location>
</feature>
<name>A0A8H6MDA6_9AGAR</name>
<accession>A0A8H6MDA6</accession>
<keyword evidence="3" id="KW-1185">Reference proteome</keyword>
<feature type="compositionally biased region" description="Basic and acidic residues" evidence="1">
    <location>
        <begin position="60"/>
        <end position="71"/>
    </location>
</feature>
<dbReference type="Proteomes" id="UP000521943">
    <property type="component" value="Unassembled WGS sequence"/>
</dbReference>
<evidence type="ECO:0000313" key="3">
    <source>
        <dbReference type="Proteomes" id="UP000521943"/>
    </source>
</evidence>
<organism evidence="2 3">
    <name type="scientific">Ephemerocybe angulata</name>
    <dbReference type="NCBI Taxonomy" id="980116"/>
    <lineage>
        <taxon>Eukaryota</taxon>
        <taxon>Fungi</taxon>
        <taxon>Dikarya</taxon>
        <taxon>Basidiomycota</taxon>
        <taxon>Agaricomycotina</taxon>
        <taxon>Agaricomycetes</taxon>
        <taxon>Agaricomycetidae</taxon>
        <taxon>Agaricales</taxon>
        <taxon>Agaricineae</taxon>
        <taxon>Psathyrellaceae</taxon>
        <taxon>Ephemerocybe</taxon>
    </lineage>
</organism>
<reference evidence="2 3" key="1">
    <citation type="submission" date="2020-07" db="EMBL/GenBank/DDBJ databases">
        <title>Comparative genomics of pyrophilous fungi reveals a link between fire events and developmental genes.</title>
        <authorList>
            <consortium name="DOE Joint Genome Institute"/>
            <person name="Steindorff A.S."/>
            <person name="Carver A."/>
            <person name="Calhoun S."/>
            <person name="Stillman K."/>
            <person name="Liu H."/>
            <person name="Lipzen A."/>
            <person name="Pangilinan J."/>
            <person name="Labutti K."/>
            <person name="Bruns T.D."/>
            <person name="Grigoriev I.V."/>
        </authorList>
    </citation>
    <scope>NUCLEOTIDE SEQUENCE [LARGE SCALE GENOMIC DNA]</scope>
    <source>
        <strain evidence="2 3">CBS 144469</strain>
    </source>
</reference>
<gene>
    <name evidence="2" type="ORF">DFP72DRAFT_331079</name>
</gene>
<evidence type="ECO:0000256" key="1">
    <source>
        <dbReference type="SAM" id="MobiDB-lite"/>
    </source>
</evidence>
<evidence type="ECO:0000313" key="2">
    <source>
        <dbReference type="EMBL" id="KAF6765078.1"/>
    </source>
</evidence>
<protein>
    <submittedName>
        <fullName evidence="2">Uncharacterized protein</fullName>
    </submittedName>
</protein>
<sequence length="123" mass="13658">MSSGATAQVCIHSNARPTFISLKVSTCRIRHGKTERALPRRATFTTRQALFTAISLDSAHERHYQEREQIEAIRNQSAHSDPPSSSETKSAPDSAPREDRPYEAGFGGQEDLEDRYATTSGEH</sequence>
<feature type="compositionally biased region" description="Polar residues" evidence="1">
    <location>
        <begin position="74"/>
        <end position="91"/>
    </location>
</feature>
<dbReference type="EMBL" id="JACGCI010000003">
    <property type="protein sequence ID" value="KAF6765078.1"/>
    <property type="molecule type" value="Genomic_DNA"/>
</dbReference>
<dbReference type="AlphaFoldDB" id="A0A8H6MDA6"/>
<comment type="caution">
    <text evidence="2">The sequence shown here is derived from an EMBL/GenBank/DDBJ whole genome shotgun (WGS) entry which is preliminary data.</text>
</comment>
<dbReference type="OrthoDB" id="2563136at2759"/>